<dbReference type="AlphaFoldDB" id="A0A6A9UVJ9"/>
<name>A0A6A9UVJ9_9ACTN</name>
<dbReference type="RefSeq" id="WP_331714441.1">
    <property type="nucleotide sequence ID" value="NZ_WPCU01000005.1"/>
</dbReference>
<evidence type="ECO:0000313" key="6">
    <source>
        <dbReference type="Proteomes" id="UP000435304"/>
    </source>
</evidence>
<dbReference type="Proteomes" id="UP000435304">
    <property type="component" value="Unassembled WGS sequence"/>
</dbReference>
<evidence type="ECO:0000256" key="1">
    <source>
        <dbReference type="ARBA" id="ARBA00022884"/>
    </source>
</evidence>
<proteinExistence type="inferred from homology"/>
<keyword evidence="1 3" id="KW-0694">RNA-binding</keyword>
<dbReference type="InterPro" id="IPR029063">
    <property type="entry name" value="SAM-dependent_MTases_sf"/>
</dbReference>
<protein>
    <submittedName>
        <fullName evidence="5">TlyA family rRNA (Cytidine-2'-O)-methyltransferase</fullName>
    </submittedName>
</protein>
<dbReference type="GO" id="GO:0008168">
    <property type="term" value="F:methyltransferase activity"/>
    <property type="evidence" value="ECO:0007669"/>
    <property type="project" value="UniProtKB-KW"/>
</dbReference>
<organism evidence="5 6">
    <name type="scientific">Auraticoccus cholistanensis</name>
    <dbReference type="NCBI Taxonomy" id="2656650"/>
    <lineage>
        <taxon>Bacteria</taxon>
        <taxon>Bacillati</taxon>
        <taxon>Actinomycetota</taxon>
        <taxon>Actinomycetes</taxon>
        <taxon>Propionibacteriales</taxon>
        <taxon>Propionibacteriaceae</taxon>
        <taxon>Auraticoccus</taxon>
    </lineage>
</organism>
<dbReference type="SUPFAM" id="SSF53335">
    <property type="entry name" value="S-adenosyl-L-methionine-dependent methyltransferases"/>
    <property type="match status" value="1"/>
</dbReference>
<dbReference type="InterPro" id="IPR002877">
    <property type="entry name" value="RNA_MeTrfase_FtsJ_dom"/>
</dbReference>
<dbReference type="PANTHER" id="PTHR32319">
    <property type="entry name" value="BACTERIAL HEMOLYSIN-LIKE PROTEIN"/>
    <property type="match status" value="1"/>
</dbReference>
<dbReference type="InterPro" id="IPR004538">
    <property type="entry name" value="Hemolysin_A/TlyA"/>
</dbReference>
<evidence type="ECO:0000256" key="3">
    <source>
        <dbReference type="PROSITE-ProRule" id="PRU00182"/>
    </source>
</evidence>
<dbReference type="CDD" id="cd00165">
    <property type="entry name" value="S4"/>
    <property type="match status" value="1"/>
</dbReference>
<reference evidence="5 6" key="1">
    <citation type="submission" date="2019-12" db="EMBL/GenBank/DDBJ databases">
        <title>Auraticoccus cholistani sp. nov., an actinomycete isolated from soil of Cholistan desert.</title>
        <authorList>
            <person name="Cheema M.T."/>
        </authorList>
    </citation>
    <scope>NUCLEOTIDE SEQUENCE [LARGE SCALE GENOMIC DNA]</scope>
    <source>
        <strain evidence="5 6">F435</strain>
    </source>
</reference>
<accession>A0A6A9UVJ9</accession>
<dbReference type="Gene3D" id="3.40.50.150">
    <property type="entry name" value="Vaccinia Virus protein VP39"/>
    <property type="match status" value="1"/>
</dbReference>
<dbReference type="CDD" id="cd02440">
    <property type="entry name" value="AdoMet_MTases"/>
    <property type="match status" value="1"/>
</dbReference>
<dbReference type="Gene3D" id="3.10.290.10">
    <property type="entry name" value="RNA-binding S4 domain"/>
    <property type="match status" value="1"/>
</dbReference>
<dbReference type="SUPFAM" id="SSF55174">
    <property type="entry name" value="Alpha-L RNA-binding motif"/>
    <property type="match status" value="1"/>
</dbReference>
<dbReference type="Pfam" id="PF01728">
    <property type="entry name" value="FtsJ"/>
    <property type="match status" value="1"/>
</dbReference>
<evidence type="ECO:0000313" key="5">
    <source>
        <dbReference type="EMBL" id="MVA75594.1"/>
    </source>
</evidence>
<dbReference type="SMART" id="SM00363">
    <property type="entry name" value="S4"/>
    <property type="match status" value="1"/>
</dbReference>
<evidence type="ECO:0000256" key="2">
    <source>
        <dbReference type="ARBA" id="ARBA00029460"/>
    </source>
</evidence>
<keyword evidence="5" id="KW-0808">Transferase</keyword>
<comment type="caution">
    <text evidence="5">The sequence shown here is derived from an EMBL/GenBank/DDBJ whole genome shotgun (WGS) entry which is preliminary data.</text>
</comment>
<dbReference type="InterPro" id="IPR036986">
    <property type="entry name" value="S4_RNA-bd_sf"/>
</dbReference>
<evidence type="ECO:0000259" key="4">
    <source>
        <dbReference type="SMART" id="SM00363"/>
    </source>
</evidence>
<dbReference type="NCBIfam" id="TIGR00478">
    <property type="entry name" value="tly"/>
    <property type="match status" value="1"/>
</dbReference>
<sequence length="238" mass="25720">MRLDRALVEQGLCRSRSRAQQLIAEGRVRVDGEVVTRAATVVQGQRLAVEDDPWVSRAAHKLLGALDDLRLTVSGRALDAGASTGGFTQVLLARGCELVHAVDVGHGQLAEPVRSDPRVRVHERLNLRDLTLAHLDGEPVDLVVADVSFISLTLLVPALAGVTRADGRMLLMVKPQFEVGRERLGRGGVVRDPALHQESVRTVAAAAREHGWQQQAVVTSRLPGADGNTELFLLLQRG</sequence>
<dbReference type="PROSITE" id="PS50889">
    <property type="entry name" value="S4"/>
    <property type="match status" value="1"/>
</dbReference>
<dbReference type="GO" id="GO:0003723">
    <property type="term" value="F:RNA binding"/>
    <property type="evidence" value="ECO:0007669"/>
    <property type="project" value="UniProtKB-KW"/>
</dbReference>
<dbReference type="InterPro" id="IPR002942">
    <property type="entry name" value="S4_RNA-bd"/>
</dbReference>
<dbReference type="PANTHER" id="PTHR32319:SF0">
    <property type="entry name" value="BACTERIAL HEMOLYSIN-LIKE PROTEIN"/>
    <property type="match status" value="1"/>
</dbReference>
<comment type="similarity">
    <text evidence="2">Belongs to the TlyA family.</text>
</comment>
<dbReference type="Pfam" id="PF01479">
    <property type="entry name" value="S4"/>
    <property type="match status" value="1"/>
</dbReference>
<feature type="domain" description="RNA-binding S4" evidence="4">
    <location>
        <begin position="1"/>
        <end position="60"/>
    </location>
</feature>
<dbReference type="InterPro" id="IPR047048">
    <property type="entry name" value="TlyA"/>
</dbReference>
<gene>
    <name evidence="5" type="ORF">GC722_06080</name>
</gene>
<keyword evidence="5" id="KW-0489">Methyltransferase</keyword>
<dbReference type="EMBL" id="WPCU01000005">
    <property type="protein sequence ID" value="MVA75594.1"/>
    <property type="molecule type" value="Genomic_DNA"/>
</dbReference>
<keyword evidence="6" id="KW-1185">Reference proteome</keyword>
<dbReference type="GO" id="GO:0032259">
    <property type="term" value="P:methylation"/>
    <property type="evidence" value="ECO:0007669"/>
    <property type="project" value="UniProtKB-KW"/>
</dbReference>
<dbReference type="PIRSF" id="PIRSF005578">
    <property type="entry name" value="TlyA"/>
    <property type="match status" value="1"/>
</dbReference>